<accession>A0ABR4Z4K8</accession>
<protein>
    <recommendedName>
        <fullName evidence="2">HTH cro/C1-type domain-containing protein</fullName>
    </recommendedName>
</protein>
<dbReference type="Gene3D" id="1.10.260.40">
    <property type="entry name" value="lambda repressor-like DNA-binding domains"/>
    <property type="match status" value="1"/>
</dbReference>
<evidence type="ECO:0000256" key="1">
    <source>
        <dbReference type="SAM" id="Coils"/>
    </source>
</evidence>
<evidence type="ECO:0000313" key="4">
    <source>
        <dbReference type="Proteomes" id="UP000031364"/>
    </source>
</evidence>
<organism evidence="3 4">
    <name type="scientific">Nocardia vulneris</name>
    <dbReference type="NCBI Taxonomy" id="1141657"/>
    <lineage>
        <taxon>Bacteria</taxon>
        <taxon>Bacillati</taxon>
        <taxon>Actinomycetota</taxon>
        <taxon>Actinomycetes</taxon>
        <taxon>Mycobacteriales</taxon>
        <taxon>Nocardiaceae</taxon>
        <taxon>Nocardia</taxon>
    </lineage>
</organism>
<dbReference type="SUPFAM" id="SSF47413">
    <property type="entry name" value="lambda repressor-like DNA-binding domains"/>
    <property type="match status" value="1"/>
</dbReference>
<evidence type="ECO:0000259" key="2">
    <source>
        <dbReference type="PROSITE" id="PS50943"/>
    </source>
</evidence>
<name>A0ABR4Z4K8_9NOCA</name>
<keyword evidence="1" id="KW-0175">Coiled coil</keyword>
<dbReference type="InterPro" id="IPR010982">
    <property type="entry name" value="Lambda_DNA-bd_dom_sf"/>
</dbReference>
<feature type="domain" description="HTH cro/C1-type" evidence="2">
    <location>
        <begin position="50"/>
        <end position="83"/>
    </location>
</feature>
<comment type="caution">
    <text evidence="3">The sequence shown here is derived from an EMBL/GenBank/DDBJ whole genome shotgun (WGS) entry which is preliminary data.</text>
</comment>
<reference evidence="3 4" key="1">
    <citation type="journal article" date="2014" name="Int. J. Syst. Evol. Microbiol.">
        <title>Nocardia vulneris sp. nov., isolated from wounds of human patients in North America.</title>
        <authorList>
            <person name="Lasker B.A."/>
            <person name="Bell M."/>
            <person name="Klenk H.P."/>
            <person name="Sproer C."/>
            <person name="Schumann C."/>
            <person name="Schumann P."/>
            <person name="Brown J.M."/>
        </authorList>
    </citation>
    <scope>NUCLEOTIDE SEQUENCE [LARGE SCALE GENOMIC DNA]</scope>
    <source>
        <strain evidence="3 4">W9851</strain>
    </source>
</reference>
<dbReference type="EMBL" id="JNFP01000075">
    <property type="protein sequence ID" value="KIA60236.1"/>
    <property type="molecule type" value="Genomic_DNA"/>
</dbReference>
<dbReference type="Pfam" id="PF01381">
    <property type="entry name" value="HTH_3"/>
    <property type="match status" value="1"/>
</dbReference>
<dbReference type="InterPro" id="IPR001387">
    <property type="entry name" value="Cro/C1-type_HTH"/>
</dbReference>
<evidence type="ECO:0000313" key="3">
    <source>
        <dbReference type="EMBL" id="KIA60236.1"/>
    </source>
</evidence>
<proteinExistence type="predicted"/>
<feature type="coiled-coil region" evidence="1">
    <location>
        <begin position="15"/>
        <end position="45"/>
    </location>
</feature>
<dbReference type="PROSITE" id="PS50943">
    <property type="entry name" value="HTH_CROC1"/>
    <property type="match status" value="1"/>
</dbReference>
<gene>
    <name evidence="3" type="ORF">FG87_38080</name>
</gene>
<sequence length="87" mass="9941">MSFNNIIPGFLIGELNEMTARVAELERENTALRAKLDNRKKLTNRDVTLIRRFRLSAGLTHQELADTFEVNRATVSRILNGTYHKAV</sequence>
<dbReference type="RefSeq" id="WP_043680875.1">
    <property type="nucleotide sequence ID" value="NZ_BDCI01000055.1"/>
</dbReference>
<dbReference type="Proteomes" id="UP000031364">
    <property type="component" value="Unassembled WGS sequence"/>
</dbReference>
<keyword evidence="4" id="KW-1185">Reference proteome</keyword>